<name>T1FLA0_HELRO</name>
<dbReference type="RefSeq" id="XP_009026833.1">
    <property type="nucleotide sequence ID" value="XM_009028585.1"/>
</dbReference>
<evidence type="ECO:0000313" key="1">
    <source>
        <dbReference type="EMBL" id="ESN95070.1"/>
    </source>
</evidence>
<dbReference type="CTD" id="20209599"/>
<dbReference type="EnsemblMetazoa" id="HelroT184472">
    <property type="protein sequence ID" value="HelroP184472"/>
    <property type="gene ID" value="HelroG184472"/>
</dbReference>
<keyword evidence="3" id="KW-1185">Reference proteome</keyword>
<protein>
    <submittedName>
        <fullName evidence="1 2">Uncharacterized protein</fullName>
    </submittedName>
</protein>
<dbReference type="GeneID" id="20209599"/>
<gene>
    <name evidence="2" type="primary">20209599</name>
    <name evidence="1" type="ORF">HELRODRAFT_184472</name>
</gene>
<evidence type="ECO:0000313" key="2">
    <source>
        <dbReference type="EnsemblMetazoa" id="HelroP184472"/>
    </source>
</evidence>
<dbReference type="Proteomes" id="UP000015101">
    <property type="component" value="Unassembled WGS sequence"/>
</dbReference>
<dbReference type="EMBL" id="KB097548">
    <property type="protein sequence ID" value="ESN95070.1"/>
    <property type="molecule type" value="Genomic_DNA"/>
</dbReference>
<proteinExistence type="predicted"/>
<reference evidence="1 3" key="2">
    <citation type="journal article" date="2013" name="Nature">
        <title>Insights into bilaterian evolution from three spiralian genomes.</title>
        <authorList>
            <person name="Simakov O."/>
            <person name="Marletaz F."/>
            <person name="Cho S.J."/>
            <person name="Edsinger-Gonzales E."/>
            <person name="Havlak P."/>
            <person name="Hellsten U."/>
            <person name="Kuo D.H."/>
            <person name="Larsson T."/>
            <person name="Lv J."/>
            <person name="Arendt D."/>
            <person name="Savage R."/>
            <person name="Osoegawa K."/>
            <person name="de Jong P."/>
            <person name="Grimwood J."/>
            <person name="Chapman J.A."/>
            <person name="Shapiro H."/>
            <person name="Aerts A."/>
            <person name="Otillar R.P."/>
            <person name="Terry A.Y."/>
            <person name="Boore J.L."/>
            <person name="Grigoriev I.V."/>
            <person name="Lindberg D.R."/>
            <person name="Seaver E.C."/>
            <person name="Weisblat D.A."/>
            <person name="Putnam N.H."/>
            <person name="Rokhsar D.S."/>
        </authorList>
    </citation>
    <scope>NUCLEOTIDE SEQUENCE</scope>
</reference>
<dbReference type="AlphaFoldDB" id="T1FLA0"/>
<dbReference type="KEGG" id="hro:HELRODRAFT_184472"/>
<accession>T1FLA0</accession>
<dbReference type="EMBL" id="AMQM01010184">
    <property type="status" value="NOT_ANNOTATED_CDS"/>
    <property type="molecule type" value="Genomic_DNA"/>
</dbReference>
<reference evidence="2" key="3">
    <citation type="submission" date="2015-06" db="UniProtKB">
        <authorList>
            <consortium name="EnsemblMetazoa"/>
        </authorList>
    </citation>
    <scope>IDENTIFICATION</scope>
</reference>
<dbReference type="HOGENOM" id="CLU_1062755_0_0_1"/>
<evidence type="ECO:0000313" key="3">
    <source>
        <dbReference type="Proteomes" id="UP000015101"/>
    </source>
</evidence>
<dbReference type="InParanoid" id="T1FLA0"/>
<sequence>MAAPMDDSTADAPAIPVGLKKILIKDREFINVANSWVDKWTSINDHKTQNAYWFIKSLAAGAFIANQGTCFETGQCFLECICQAVLQLRWDEVVVGQPGTAYEKYPSHEVIFVEEKVLKHKYVPLIPLAKSIIRMIIAHDLYDIPESKGKDPKKIESLEKKFRALKAAVGSLYTEAVSWRDILYTKKVKFVNQKVSSALWNRIGAKGSNCPFSVRTKFGKQTNIVALFKKTTKLYGKLASSKGTKSREIRHFIVFFFKKTYS</sequence>
<reference evidence="3" key="1">
    <citation type="submission" date="2012-12" db="EMBL/GenBank/DDBJ databases">
        <authorList>
            <person name="Hellsten U."/>
            <person name="Grimwood J."/>
            <person name="Chapman J.A."/>
            <person name="Shapiro H."/>
            <person name="Aerts A."/>
            <person name="Otillar R.P."/>
            <person name="Terry A.Y."/>
            <person name="Boore J.L."/>
            <person name="Simakov O."/>
            <person name="Marletaz F."/>
            <person name="Cho S.-J."/>
            <person name="Edsinger-Gonzales E."/>
            <person name="Havlak P."/>
            <person name="Kuo D.-H."/>
            <person name="Larsson T."/>
            <person name="Lv J."/>
            <person name="Arendt D."/>
            <person name="Savage R."/>
            <person name="Osoegawa K."/>
            <person name="de Jong P."/>
            <person name="Lindberg D.R."/>
            <person name="Seaver E.C."/>
            <person name="Weisblat D.A."/>
            <person name="Putnam N.H."/>
            <person name="Grigoriev I.V."/>
            <person name="Rokhsar D.S."/>
        </authorList>
    </citation>
    <scope>NUCLEOTIDE SEQUENCE</scope>
</reference>
<organism evidence="2 3">
    <name type="scientific">Helobdella robusta</name>
    <name type="common">Californian leech</name>
    <dbReference type="NCBI Taxonomy" id="6412"/>
    <lineage>
        <taxon>Eukaryota</taxon>
        <taxon>Metazoa</taxon>
        <taxon>Spiralia</taxon>
        <taxon>Lophotrochozoa</taxon>
        <taxon>Annelida</taxon>
        <taxon>Clitellata</taxon>
        <taxon>Hirudinea</taxon>
        <taxon>Rhynchobdellida</taxon>
        <taxon>Glossiphoniidae</taxon>
        <taxon>Helobdella</taxon>
    </lineage>
</organism>